<dbReference type="SUPFAM" id="SSF53955">
    <property type="entry name" value="Lysozyme-like"/>
    <property type="match status" value="1"/>
</dbReference>
<evidence type="ECO:0000313" key="3">
    <source>
        <dbReference type="EMBL" id="WLV24320.1"/>
    </source>
</evidence>
<dbReference type="Proteomes" id="UP001180087">
    <property type="component" value="Chromosome"/>
</dbReference>
<dbReference type="CDD" id="cd16891">
    <property type="entry name" value="CwlT-like"/>
    <property type="match status" value="1"/>
</dbReference>
<gene>
    <name evidence="3" type="ORF">QR721_11855</name>
</gene>
<reference evidence="3" key="1">
    <citation type="submission" date="2023-06" db="EMBL/GenBank/DDBJ databases">
        <title>A Treasure from Seagulls: Isolation and Description of Aciduricobacillus qingdaonensis gen. nov., sp. nov., a Rare Obligately Uric Acid-utilizing Member in the Family Bacillaceae.</title>
        <authorList>
            <person name="Liu W."/>
            <person name="Wang B."/>
        </authorList>
    </citation>
    <scope>NUCLEOTIDE SEQUENCE</scope>
    <source>
        <strain evidence="3">44XB</strain>
    </source>
</reference>
<protein>
    <submittedName>
        <fullName evidence="3">Lysozyme family protein</fullName>
    </submittedName>
</protein>
<dbReference type="InterPro" id="IPR047194">
    <property type="entry name" value="CwlT-like_lysozyme"/>
</dbReference>
<name>A0ABY9KUT9_9BACI</name>
<dbReference type="EMBL" id="CP129113">
    <property type="protein sequence ID" value="WLV24320.1"/>
    <property type="molecule type" value="Genomic_DNA"/>
</dbReference>
<keyword evidence="1" id="KW-0812">Transmembrane</keyword>
<evidence type="ECO:0000256" key="1">
    <source>
        <dbReference type="SAM" id="Phobius"/>
    </source>
</evidence>
<dbReference type="RefSeq" id="WP_348027226.1">
    <property type="nucleotide sequence ID" value="NZ_CP129113.1"/>
</dbReference>
<keyword evidence="1" id="KW-0472">Membrane</keyword>
<dbReference type="InterPro" id="IPR023346">
    <property type="entry name" value="Lysozyme-like_dom_sf"/>
</dbReference>
<sequence>MKKRKLRVFRSLVFAVFLFAGLIALVNWVLDSALNFNPREETRSQRVSEQVLEYEPLVARYAKEKGVSEYTDVLLAIIMQESGGRGKDPMQSSESSCGKRGCIKNPDQSIKAGVAHFANMLNDADGDLELAVQSYNFGRGFITYAKKESGGYTQDTAIDFSKKMYAKVKDKEKYRCIRPDSKKFDACYGDIYYVKSVMAYRPAIASES</sequence>
<keyword evidence="4" id="KW-1185">Reference proteome</keyword>
<evidence type="ECO:0000313" key="4">
    <source>
        <dbReference type="Proteomes" id="UP001180087"/>
    </source>
</evidence>
<proteinExistence type="predicted"/>
<organism evidence="3 4">
    <name type="scientific">Aciduricibacillus chroicocephali</name>
    <dbReference type="NCBI Taxonomy" id="3054939"/>
    <lineage>
        <taxon>Bacteria</taxon>
        <taxon>Bacillati</taxon>
        <taxon>Bacillota</taxon>
        <taxon>Bacilli</taxon>
        <taxon>Bacillales</taxon>
        <taxon>Bacillaceae</taxon>
        <taxon>Aciduricibacillus</taxon>
    </lineage>
</organism>
<evidence type="ECO:0000259" key="2">
    <source>
        <dbReference type="Pfam" id="PF13702"/>
    </source>
</evidence>
<feature type="transmembrane region" description="Helical" evidence="1">
    <location>
        <begin position="12"/>
        <end position="30"/>
    </location>
</feature>
<dbReference type="Gene3D" id="1.10.530.10">
    <property type="match status" value="1"/>
</dbReference>
<feature type="domain" description="CwlT-like lysozyme" evidence="2">
    <location>
        <begin position="48"/>
        <end position="200"/>
    </location>
</feature>
<keyword evidence="1" id="KW-1133">Transmembrane helix</keyword>
<dbReference type="Pfam" id="PF13702">
    <property type="entry name" value="Lysozyme_like"/>
    <property type="match status" value="1"/>
</dbReference>
<accession>A0ABY9KUT9</accession>